<comment type="similarity">
    <text evidence="1">Belongs to the NAD(P)-dependent epimerase/dehydratase family.</text>
</comment>
<dbReference type="PANTHER" id="PTHR43000">
    <property type="entry name" value="DTDP-D-GLUCOSE 4,6-DEHYDRATASE-RELATED"/>
    <property type="match status" value="1"/>
</dbReference>
<dbReference type="AlphaFoldDB" id="A0A2S8GLD2"/>
<sequence length="365" mass="39208">MGKVCHRRREVLSTGRCEYPLRRPGQGETRTRLAAESLVRAVGSHDGRRRSETCESGTEAQAGAIVNSLITGSNGFVGRHLAAHLQGCGDKVQGTCVGSVPAEANMTRWDISQPATPALIDELKAFAPDVIYHLAAISHPGSCGDDLPTEQCQAVNILGTRHVAELALALPSSPKVIFVSSSKVYGSRTAEAPLASEADPPQPKGGYAHSKWAAENVLRDRIGDGLAVIIARAFNHTGPGQTPMYLVPEWCQKITSGTSPQKVRSLTTSLDLSDVRDVVRIYRMLAQRGTWGETYNVGSGEAVTTADIWNTLCEVNGQKIEANAEKTELAQQPIADVAKLHAAIGPLERIPFRQTLADVYRQLAS</sequence>
<dbReference type="InterPro" id="IPR001509">
    <property type="entry name" value="Epimerase_deHydtase"/>
</dbReference>
<dbReference type="SUPFAM" id="SSF51735">
    <property type="entry name" value="NAD(P)-binding Rossmann-fold domains"/>
    <property type="match status" value="1"/>
</dbReference>
<protein>
    <recommendedName>
        <fullName evidence="2">NAD-dependent epimerase/dehydratase domain-containing protein</fullName>
    </recommendedName>
</protein>
<evidence type="ECO:0000313" key="3">
    <source>
        <dbReference type="EMBL" id="PQO44834.1"/>
    </source>
</evidence>
<proteinExistence type="inferred from homology"/>
<organism evidence="3 4">
    <name type="scientific">Blastopirellula marina</name>
    <dbReference type="NCBI Taxonomy" id="124"/>
    <lineage>
        <taxon>Bacteria</taxon>
        <taxon>Pseudomonadati</taxon>
        <taxon>Planctomycetota</taxon>
        <taxon>Planctomycetia</taxon>
        <taxon>Pirellulales</taxon>
        <taxon>Pirellulaceae</taxon>
        <taxon>Blastopirellula</taxon>
    </lineage>
</organism>
<dbReference type="EMBL" id="PUHZ01000017">
    <property type="protein sequence ID" value="PQO44834.1"/>
    <property type="molecule type" value="Genomic_DNA"/>
</dbReference>
<comment type="caution">
    <text evidence="3">The sequence shown here is derived from an EMBL/GenBank/DDBJ whole genome shotgun (WGS) entry which is preliminary data.</text>
</comment>
<feature type="domain" description="NAD-dependent epimerase/dehydratase" evidence="2">
    <location>
        <begin position="69"/>
        <end position="298"/>
    </location>
</feature>
<evidence type="ECO:0000256" key="1">
    <source>
        <dbReference type="ARBA" id="ARBA00007637"/>
    </source>
</evidence>
<dbReference type="Gene3D" id="3.40.50.720">
    <property type="entry name" value="NAD(P)-binding Rossmann-like Domain"/>
    <property type="match status" value="1"/>
</dbReference>
<dbReference type="Gene3D" id="3.90.25.10">
    <property type="entry name" value="UDP-galactose 4-epimerase, domain 1"/>
    <property type="match status" value="1"/>
</dbReference>
<evidence type="ECO:0000259" key="2">
    <source>
        <dbReference type="Pfam" id="PF01370"/>
    </source>
</evidence>
<reference evidence="3 4" key="1">
    <citation type="submission" date="2018-02" db="EMBL/GenBank/DDBJ databases">
        <title>Comparative genomes isolates from brazilian mangrove.</title>
        <authorList>
            <person name="Araujo J.E."/>
            <person name="Taketani R.G."/>
            <person name="Silva M.C.P."/>
            <person name="Loureco M.V."/>
            <person name="Andreote F.D."/>
        </authorList>
    </citation>
    <scope>NUCLEOTIDE SEQUENCE [LARGE SCALE GENOMIC DNA]</scope>
    <source>
        <strain evidence="3 4">Nap-Phe MGV</strain>
    </source>
</reference>
<gene>
    <name evidence="3" type="ORF">C5Y93_17215</name>
</gene>
<dbReference type="Pfam" id="PF01370">
    <property type="entry name" value="Epimerase"/>
    <property type="match status" value="1"/>
</dbReference>
<dbReference type="Proteomes" id="UP000237819">
    <property type="component" value="Unassembled WGS sequence"/>
</dbReference>
<evidence type="ECO:0000313" key="4">
    <source>
        <dbReference type="Proteomes" id="UP000237819"/>
    </source>
</evidence>
<dbReference type="InterPro" id="IPR036291">
    <property type="entry name" value="NAD(P)-bd_dom_sf"/>
</dbReference>
<name>A0A2S8GLD2_9BACT</name>
<accession>A0A2S8GLD2</accession>